<dbReference type="KEGG" id="pfj:MYCFIDRAFT_77191"/>
<dbReference type="Gene3D" id="1.25.40.20">
    <property type="entry name" value="Ankyrin repeat-containing domain"/>
    <property type="match status" value="2"/>
</dbReference>
<protein>
    <submittedName>
        <fullName evidence="4">Uncharacterized protein</fullName>
    </submittedName>
</protein>
<dbReference type="SUPFAM" id="SSF48403">
    <property type="entry name" value="Ankyrin repeat"/>
    <property type="match status" value="1"/>
</dbReference>
<dbReference type="HOGENOM" id="CLU_064330_1_0_1"/>
<keyword evidence="5" id="KW-1185">Reference proteome</keyword>
<dbReference type="SMART" id="SM00248">
    <property type="entry name" value="ANK"/>
    <property type="match status" value="4"/>
</dbReference>
<sequence length="306" mass="34157">MSDVQQALAQLDFHARMEYVPIDAGINDSVLDAINRAEDASLHGDLVALEVAMLELSTLHGAENYLKAPGRSLHFAIEHQHAEAVTFLLSRKVKIVEEHIKIATYTQNTEILEILLTYGWAINSKMVVSDYNLTLWFLDHGADPNTVCDLDLTPLSVAVQSAPMDVIKLLFSRGGSISFGQLLHYAARRDMQDQDEVVQLILDKKPPINNVMYQGLECYFLQRAFGLGTPLHEAVERGKLDIARILLDYGANPLIRDSLGKTARDRAMKLQTEVRDAMIELLDSYAAFASDESPQFTDDRRATGWG</sequence>
<gene>
    <name evidence="4" type="ORF">MYCFIDRAFT_77191</name>
</gene>
<dbReference type="EMBL" id="KB446556">
    <property type="protein sequence ID" value="EME87026.1"/>
    <property type="molecule type" value="Genomic_DNA"/>
</dbReference>
<proteinExistence type="predicted"/>
<evidence type="ECO:0000256" key="2">
    <source>
        <dbReference type="ARBA" id="ARBA00023043"/>
    </source>
</evidence>
<evidence type="ECO:0000313" key="4">
    <source>
        <dbReference type="EMBL" id="EME87026.1"/>
    </source>
</evidence>
<dbReference type="PROSITE" id="PS50297">
    <property type="entry name" value="ANK_REP_REGION"/>
    <property type="match status" value="1"/>
</dbReference>
<accession>M3AQX3</accession>
<organism evidence="4 5">
    <name type="scientific">Pseudocercospora fijiensis (strain CIRAD86)</name>
    <name type="common">Black leaf streak disease fungus</name>
    <name type="synonym">Mycosphaerella fijiensis</name>
    <dbReference type="NCBI Taxonomy" id="383855"/>
    <lineage>
        <taxon>Eukaryota</taxon>
        <taxon>Fungi</taxon>
        <taxon>Dikarya</taxon>
        <taxon>Ascomycota</taxon>
        <taxon>Pezizomycotina</taxon>
        <taxon>Dothideomycetes</taxon>
        <taxon>Dothideomycetidae</taxon>
        <taxon>Mycosphaerellales</taxon>
        <taxon>Mycosphaerellaceae</taxon>
        <taxon>Pseudocercospora</taxon>
    </lineage>
</organism>
<dbReference type="OrthoDB" id="1722345at2759"/>
<name>M3AQX3_PSEFD</name>
<dbReference type="InterPro" id="IPR036770">
    <property type="entry name" value="Ankyrin_rpt-contain_sf"/>
</dbReference>
<feature type="repeat" description="ANK" evidence="3">
    <location>
        <begin position="229"/>
        <end position="258"/>
    </location>
</feature>
<dbReference type="GeneID" id="19341279"/>
<evidence type="ECO:0000313" key="5">
    <source>
        <dbReference type="Proteomes" id="UP000016932"/>
    </source>
</evidence>
<dbReference type="AlphaFoldDB" id="M3AQX3"/>
<dbReference type="InterPro" id="IPR002110">
    <property type="entry name" value="Ankyrin_rpt"/>
</dbReference>
<dbReference type="RefSeq" id="XP_007922749.1">
    <property type="nucleotide sequence ID" value="XM_007924558.1"/>
</dbReference>
<dbReference type="Proteomes" id="UP000016932">
    <property type="component" value="Unassembled WGS sequence"/>
</dbReference>
<dbReference type="PANTHER" id="PTHR24126">
    <property type="entry name" value="ANKYRIN REPEAT, PH AND SEC7 DOMAIN CONTAINING PROTEIN SECG-RELATED"/>
    <property type="match status" value="1"/>
</dbReference>
<dbReference type="PROSITE" id="PS50088">
    <property type="entry name" value="ANK_REPEAT"/>
    <property type="match status" value="1"/>
</dbReference>
<evidence type="ECO:0000256" key="1">
    <source>
        <dbReference type="ARBA" id="ARBA00022737"/>
    </source>
</evidence>
<dbReference type="eggNOG" id="KOG4177">
    <property type="taxonomic scope" value="Eukaryota"/>
</dbReference>
<dbReference type="VEuPathDB" id="FungiDB:MYCFIDRAFT_77191"/>
<dbReference type="PANTHER" id="PTHR24126:SF65">
    <property type="entry name" value="CHROMOSOME UNDETERMINED SCAFFOLD_20, WHOLE GENOME SHOTGUN SEQUENCE"/>
    <property type="match status" value="1"/>
</dbReference>
<keyword evidence="1" id="KW-0677">Repeat</keyword>
<dbReference type="Pfam" id="PF13857">
    <property type="entry name" value="Ank_5"/>
    <property type="match status" value="1"/>
</dbReference>
<evidence type="ECO:0000256" key="3">
    <source>
        <dbReference type="PROSITE-ProRule" id="PRU00023"/>
    </source>
</evidence>
<reference evidence="4 5" key="1">
    <citation type="journal article" date="2012" name="PLoS Pathog.">
        <title>Diverse lifestyles and strategies of plant pathogenesis encoded in the genomes of eighteen Dothideomycetes fungi.</title>
        <authorList>
            <person name="Ohm R.A."/>
            <person name="Feau N."/>
            <person name="Henrissat B."/>
            <person name="Schoch C.L."/>
            <person name="Horwitz B.A."/>
            <person name="Barry K.W."/>
            <person name="Condon B.J."/>
            <person name="Copeland A.C."/>
            <person name="Dhillon B."/>
            <person name="Glaser F."/>
            <person name="Hesse C.N."/>
            <person name="Kosti I."/>
            <person name="LaButti K."/>
            <person name="Lindquist E.A."/>
            <person name="Lucas S."/>
            <person name="Salamov A.A."/>
            <person name="Bradshaw R.E."/>
            <person name="Ciuffetti L."/>
            <person name="Hamelin R.C."/>
            <person name="Kema G.H.J."/>
            <person name="Lawrence C."/>
            <person name="Scott J.A."/>
            <person name="Spatafora J.W."/>
            <person name="Turgeon B.G."/>
            <person name="de Wit P.J.G.M."/>
            <person name="Zhong S."/>
            <person name="Goodwin S.B."/>
            <person name="Grigoriev I.V."/>
        </authorList>
    </citation>
    <scope>NUCLEOTIDE SEQUENCE [LARGE SCALE GENOMIC DNA]</scope>
    <source>
        <strain evidence="4 5">CIRAD86</strain>
    </source>
</reference>
<keyword evidence="2 3" id="KW-0040">ANK repeat</keyword>